<feature type="region of interest" description="Disordered" evidence="1">
    <location>
        <begin position="1"/>
        <end position="115"/>
    </location>
</feature>
<sequence length="263" mass="27641">MTVPAETTAPNLEDLPLENPGAGSGGGQRGGAESQAHNQQTKSANYFYTDEDLPPLRLNATRVQERLSSSTSALCVPNNLMTKRRRSLDLTKPRSRSRSPSLTKEDGSSVSSLEDFDSDILTDRMGLEELPADGLSGGSASGSLHVSVSSLPPVNERLSEDTLEDVHAFSDIQSQPNLKKSTGGSRGTGTSTSVGGSSRGGSIADVGSVQLETLDECEDEETDDMDGTVGVHISNMENLTIEEEDDNASVPTDAADGSLPTEV</sequence>
<reference evidence="2" key="1">
    <citation type="submission" date="2021-01" db="EMBL/GenBank/DDBJ databases">
        <authorList>
            <person name="Corre E."/>
            <person name="Pelletier E."/>
            <person name="Niang G."/>
            <person name="Scheremetjew M."/>
            <person name="Finn R."/>
            <person name="Kale V."/>
            <person name="Holt S."/>
            <person name="Cochrane G."/>
            <person name="Meng A."/>
            <person name="Brown T."/>
            <person name="Cohen L."/>
        </authorList>
    </citation>
    <scope>NUCLEOTIDE SEQUENCE</scope>
    <source>
        <strain evidence="2">ECT3854</strain>
    </source>
</reference>
<gene>
    <name evidence="2" type="ORF">CTEN0397_LOCUS7178</name>
</gene>
<dbReference type="AlphaFoldDB" id="A0A7S1D2I4"/>
<feature type="compositionally biased region" description="Low complexity" evidence="1">
    <location>
        <begin position="188"/>
        <end position="202"/>
    </location>
</feature>
<organism evidence="2">
    <name type="scientific">Cyclophora tenuis</name>
    <name type="common">Marine diatom</name>
    <dbReference type="NCBI Taxonomy" id="216820"/>
    <lineage>
        <taxon>Eukaryota</taxon>
        <taxon>Sar</taxon>
        <taxon>Stramenopiles</taxon>
        <taxon>Ochrophyta</taxon>
        <taxon>Bacillariophyta</taxon>
        <taxon>Fragilariophyceae</taxon>
        <taxon>Fragilariophycidae</taxon>
        <taxon>Cyclophorales</taxon>
        <taxon>Cyclophoraceae</taxon>
        <taxon>Cyclophora</taxon>
    </lineage>
</organism>
<feature type="region of interest" description="Disordered" evidence="1">
    <location>
        <begin position="240"/>
        <end position="263"/>
    </location>
</feature>
<dbReference type="EMBL" id="HBFW01011143">
    <property type="protein sequence ID" value="CAD8936144.1"/>
    <property type="molecule type" value="Transcribed_RNA"/>
</dbReference>
<name>A0A7S1D2I4_CYCTE</name>
<feature type="compositionally biased region" description="Polar residues" evidence="1">
    <location>
        <begin position="98"/>
        <end position="112"/>
    </location>
</feature>
<feature type="region of interest" description="Disordered" evidence="1">
    <location>
        <begin position="129"/>
        <end position="148"/>
    </location>
</feature>
<proteinExistence type="predicted"/>
<feature type="compositionally biased region" description="Polar residues" evidence="1">
    <location>
        <begin position="171"/>
        <end position="180"/>
    </location>
</feature>
<feature type="compositionally biased region" description="Polar residues" evidence="1">
    <location>
        <begin position="37"/>
        <end position="46"/>
    </location>
</feature>
<evidence type="ECO:0000313" key="2">
    <source>
        <dbReference type="EMBL" id="CAD8936144.1"/>
    </source>
</evidence>
<accession>A0A7S1D2I4</accession>
<protein>
    <submittedName>
        <fullName evidence="2">Uncharacterized protein</fullName>
    </submittedName>
</protein>
<evidence type="ECO:0000256" key="1">
    <source>
        <dbReference type="SAM" id="MobiDB-lite"/>
    </source>
</evidence>
<feature type="region of interest" description="Disordered" evidence="1">
    <location>
        <begin position="168"/>
        <end position="209"/>
    </location>
</feature>